<evidence type="ECO:0000313" key="5">
    <source>
        <dbReference type="EMBL" id="PVU88532.1"/>
    </source>
</evidence>
<dbReference type="PANTHER" id="PTHR10807:SF128">
    <property type="entry name" value="PHOSPHATIDYLINOSITOL-3,5-BISPHOSPHATE 3-PHOSPHATASE"/>
    <property type="match status" value="1"/>
</dbReference>
<dbReference type="Proteomes" id="UP000245383">
    <property type="component" value="Unassembled WGS sequence"/>
</dbReference>
<accession>A0A2T9Y897</accession>
<feature type="compositionally biased region" description="Low complexity" evidence="3">
    <location>
        <begin position="448"/>
        <end position="460"/>
    </location>
</feature>
<dbReference type="InterPro" id="IPR029021">
    <property type="entry name" value="Prot-tyrosine_phosphatase-like"/>
</dbReference>
<dbReference type="GO" id="GO:0016020">
    <property type="term" value="C:membrane"/>
    <property type="evidence" value="ECO:0007669"/>
    <property type="project" value="TreeGrafter"/>
</dbReference>
<name>A0A2T9Y897_9FUNG</name>
<evidence type="ECO:0000256" key="1">
    <source>
        <dbReference type="PIRSR" id="PIRSR630564-1"/>
    </source>
</evidence>
<protein>
    <recommendedName>
        <fullName evidence="4">Myotubularin phosphatase domain-containing protein</fullName>
    </recommendedName>
</protein>
<keyword evidence="6" id="KW-1185">Reference proteome</keyword>
<dbReference type="GO" id="GO:0005737">
    <property type="term" value="C:cytoplasm"/>
    <property type="evidence" value="ECO:0007669"/>
    <property type="project" value="TreeGrafter"/>
</dbReference>
<dbReference type="PANTHER" id="PTHR10807">
    <property type="entry name" value="MYOTUBULARIN-RELATED"/>
    <property type="match status" value="1"/>
</dbReference>
<evidence type="ECO:0000259" key="4">
    <source>
        <dbReference type="PROSITE" id="PS51339"/>
    </source>
</evidence>
<gene>
    <name evidence="5" type="ORF">BB561_005793</name>
</gene>
<dbReference type="OrthoDB" id="271628at2759"/>
<dbReference type="PROSITE" id="PS00383">
    <property type="entry name" value="TYR_PHOSPHATASE_1"/>
    <property type="match status" value="1"/>
</dbReference>
<dbReference type="Pfam" id="PF06602">
    <property type="entry name" value="Myotub-related"/>
    <property type="match status" value="1"/>
</dbReference>
<sequence>MDYIKIAKIENAGFQKNGFPYSTIHTASLHRPPKNEFEPENQQLNFHIDHQVSNSSRNVSSLSSSSRLHETKNNGLIEISTYDFGYFNIYCPTIKILHDVFWTIKHQTCKTSLEQLYAFDQVNANRIQTDQLSSLEWNVYDTFKEFKRMGIDAPIDGTESASCKWRFTTVNKDFEVCLTYPNILVVPSQISDTTLIHASKHRSKRRLPVLSYYYKQNGMSISRSSQPLVGLKQARSVQDEKLVECIFHGFKPGSTNVIVDARPTTNAVANRAVGAGSENTSHYKNCRKLYLGIENIHVVRSSYNKLLDAVKSILDGAGSLTSFRFLQAKTEWLEHLTDILTGANEISSSILKSENVLVHCSDGWDRTSQLTSLSQLCLDPYYRTIEGFLVLIEKEWISFGHQFSTRNGHIGIDSRFNVVNSKANFVHSAPYSNTNNTPNSKLSITADSSTINNSTSSQSQYKYDNPPKKPQFDLSSGGLALGRFASLTFNKMQSKIASAINGTTPKLGDVDVTTASFALENRRKSASTIFGGSKANSETCPVFTQFLDCVSQIMDQHGSSFEFSNTLLVSLAYHVNSCEFGTFLGDSLFTKLQLELKDKTPSLFAHILNNKTKYINTNFTPNSTVLTADTNKLKLWQAFYLQHFINFSAETLNCDQTSHLSPPCHSNAKFINDNVHFTDTKDQIQLCQTGNDDHVLLNKATTDKPLEFSKDENSEDFNLKSKVNIESNINIEELTLDAKNNYTDGLIISKSDEKIVNLENMKNTEKKEGHVNNIAVPTNIEILNPTDDATKLTTAVELQDVSFYKANPTAKNQSSDGTNGNLTKLVIQPMDESINPWS</sequence>
<dbReference type="InterPro" id="IPR016130">
    <property type="entry name" value="Tyr_Pase_AS"/>
</dbReference>
<evidence type="ECO:0000313" key="6">
    <source>
        <dbReference type="Proteomes" id="UP000245383"/>
    </source>
</evidence>
<dbReference type="AlphaFoldDB" id="A0A2T9Y897"/>
<dbReference type="PROSITE" id="PS51339">
    <property type="entry name" value="PPASE_MYOTUBULARIN"/>
    <property type="match status" value="1"/>
</dbReference>
<dbReference type="GO" id="GO:0046856">
    <property type="term" value="P:phosphatidylinositol dephosphorylation"/>
    <property type="evidence" value="ECO:0007669"/>
    <property type="project" value="TreeGrafter"/>
</dbReference>
<reference evidence="5 6" key="1">
    <citation type="journal article" date="2018" name="MBio">
        <title>Comparative Genomics Reveals the Core Gene Toolbox for the Fungus-Insect Symbiosis.</title>
        <authorList>
            <person name="Wang Y."/>
            <person name="Stata M."/>
            <person name="Wang W."/>
            <person name="Stajich J.E."/>
            <person name="White M.M."/>
            <person name="Moncalvo J.M."/>
        </authorList>
    </citation>
    <scope>NUCLEOTIDE SEQUENCE [LARGE SCALE GENOMIC DNA]</scope>
    <source>
        <strain evidence="5 6">SWE-8-4</strain>
    </source>
</reference>
<feature type="domain" description="Myotubularin phosphatase" evidence="4">
    <location>
        <begin position="136"/>
        <end position="640"/>
    </location>
</feature>
<feature type="region of interest" description="Disordered" evidence="3">
    <location>
        <begin position="448"/>
        <end position="469"/>
    </location>
</feature>
<dbReference type="SUPFAM" id="SSF52799">
    <property type="entry name" value="(Phosphotyrosine protein) phosphatases II"/>
    <property type="match status" value="1"/>
</dbReference>
<feature type="active site" description="Phosphocysteine intermediate" evidence="1">
    <location>
        <position position="360"/>
    </location>
</feature>
<evidence type="ECO:0000256" key="2">
    <source>
        <dbReference type="PIRSR" id="PIRSR630564-2"/>
    </source>
</evidence>
<organism evidence="5 6">
    <name type="scientific">Smittium simulii</name>
    <dbReference type="NCBI Taxonomy" id="133385"/>
    <lineage>
        <taxon>Eukaryota</taxon>
        <taxon>Fungi</taxon>
        <taxon>Fungi incertae sedis</taxon>
        <taxon>Zoopagomycota</taxon>
        <taxon>Kickxellomycotina</taxon>
        <taxon>Harpellomycetes</taxon>
        <taxon>Harpellales</taxon>
        <taxon>Legeriomycetaceae</taxon>
        <taxon>Smittium</taxon>
    </lineage>
</organism>
<dbReference type="GO" id="GO:0004438">
    <property type="term" value="F:phosphatidylinositol-3-phosphate phosphatase activity"/>
    <property type="evidence" value="ECO:0007669"/>
    <property type="project" value="TreeGrafter"/>
</dbReference>
<evidence type="ECO:0000256" key="3">
    <source>
        <dbReference type="SAM" id="MobiDB-lite"/>
    </source>
</evidence>
<dbReference type="EMBL" id="MBFR01000376">
    <property type="protein sequence ID" value="PVU88532.1"/>
    <property type="molecule type" value="Genomic_DNA"/>
</dbReference>
<dbReference type="STRING" id="133385.A0A2T9Y897"/>
<proteinExistence type="predicted"/>
<dbReference type="InterPro" id="IPR030564">
    <property type="entry name" value="Myotubularin"/>
</dbReference>
<feature type="binding site" evidence="2">
    <location>
        <begin position="295"/>
        <end position="296"/>
    </location>
    <ligand>
        <name>substrate</name>
    </ligand>
</feature>
<feature type="binding site" evidence="2">
    <location>
        <begin position="360"/>
        <end position="366"/>
    </location>
    <ligand>
        <name>substrate</name>
    </ligand>
</feature>
<comment type="caution">
    <text evidence="5">The sequence shown here is derived from an EMBL/GenBank/DDBJ whole genome shotgun (WGS) entry which is preliminary data.</text>
</comment>
<dbReference type="InterPro" id="IPR010569">
    <property type="entry name" value="Myotubularin-like_Pase_dom"/>
</dbReference>